<dbReference type="RefSeq" id="WP_201656933.1">
    <property type="nucleotide sequence ID" value="NZ_JAEQNC010000005.1"/>
</dbReference>
<dbReference type="PANTHER" id="PTHR43481:SF4">
    <property type="entry name" value="GLYCEROL-1-PHOSPHATE PHOSPHOHYDROLASE 1-RELATED"/>
    <property type="match status" value="1"/>
</dbReference>
<keyword evidence="1" id="KW-0378">Hydrolase</keyword>
<keyword evidence="2" id="KW-1185">Reference proteome</keyword>
<gene>
    <name evidence="1" type="ORF">JJB09_09940</name>
</gene>
<organism evidence="1 2">
    <name type="scientific">Rhizobium setariae</name>
    <dbReference type="NCBI Taxonomy" id="2801340"/>
    <lineage>
        <taxon>Bacteria</taxon>
        <taxon>Pseudomonadati</taxon>
        <taxon>Pseudomonadota</taxon>
        <taxon>Alphaproteobacteria</taxon>
        <taxon>Hyphomicrobiales</taxon>
        <taxon>Rhizobiaceae</taxon>
        <taxon>Rhizobium/Agrobacterium group</taxon>
        <taxon>Rhizobium</taxon>
    </lineage>
</organism>
<dbReference type="InterPro" id="IPR023214">
    <property type="entry name" value="HAD_sf"/>
</dbReference>
<comment type="caution">
    <text evidence="1">The sequence shown here is derived from an EMBL/GenBank/DDBJ whole genome shotgun (WGS) entry which is preliminary data.</text>
</comment>
<protein>
    <submittedName>
        <fullName evidence="1">HAD family hydrolase</fullName>
    </submittedName>
</protein>
<dbReference type="InterPro" id="IPR036412">
    <property type="entry name" value="HAD-like_sf"/>
</dbReference>
<dbReference type="Pfam" id="PF00702">
    <property type="entry name" value="Hydrolase"/>
    <property type="match status" value="1"/>
</dbReference>
<dbReference type="PANTHER" id="PTHR43481">
    <property type="entry name" value="FRUCTOSE-1-PHOSPHATE PHOSPHATASE"/>
    <property type="match status" value="1"/>
</dbReference>
<dbReference type="Gene3D" id="1.10.150.240">
    <property type="entry name" value="Putative phosphatase, domain 2"/>
    <property type="match status" value="1"/>
</dbReference>
<accession>A0A936YQH2</accession>
<dbReference type="AlphaFoldDB" id="A0A936YQH2"/>
<sequence length="222" mass="23962">MLKHVTSKSYAALLFDMDGTLLSSVAAAERVWGRWAERHGLDAEAFLPTIHGVRAEDTIRRQNLADIDIEAEVEWVTKAEIEDVEGIMPIGGISAFLKSLPPDRWAIVTSASLALASKRLKAAGVTPPPVFITAEDVTKGKPHPDPFLAAADRLGVSASECLVFEDAPAGIQAAEAAGADVMVIKATHQHPMETPHASVHDYSLIQIDLDEQGRIRITETKI</sequence>
<dbReference type="Proteomes" id="UP000633219">
    <property type="component" value="Unassembled WGS sequence"/>
</dbReference>
<dbReference type="InterPro" id="IPR006439">
    <property type="entry name" value="HAD-SF_hydro_IA"/>
</dbReference>
<dbReference type="SFLD" id="SFLDS00003">
    <property type="entry name" value="Haloacid_Dehalogenase"/>
    <property type="match status" value="1"/>
</dbReference>
<dbReference type="SFLD" id="SFLDG01129">
    <property type="entry name" value="C1.5:_HAD__Beta-PGM__Phosphata"/>
    <property type="match status" value="1"/>
</dbReference>
<dbReference type="InterPro" id="IPR023198">
    <property type="entry name" value="PGP-like_dom2"/>
</dbReference>
<name>A0A936YQH2_9HYPH</name>
<dbReference type="CDD" id="cd07527">
    <property type="entry name" value="HAD_ScGPP-like"/>
    <property type="match status" value="1"/>
</dbReference>
<dbReference type="InterPro" id="IPR051806">
    <property type="entry name" value="HAD-like_SPP"/>
</dbReference>
<evidence type="ECO:0000313" key="2">
    <source>
        <dbReference type="Proteomes" id="UP000633219"/>
    </source>
</evidence>
<reference evidence="1" key="1">
    <citation type="submission" date="2021-01" db="EMBL/GenBank/DDBJ databases">
        <title>Rhizobium sp. strain KVB221 16S ribosomal RNA gene Genome sequencing and assembly.</title>
        <authorList>
            <person name="Kang M."/>
        </authorList>
    </citation>
    <scope>NUCLEOTIDE SEQUENCE</scope>
    <source>
        <strain evidence="1">KVB221</strain>
    </source>
</reference>
<proteinExistence type="predicted"/>
<dbReference type="NCBIfam" id="TIGR01549">
    <property type="entry name" value="HAD-SF-IA-v1"/>
    <property type="match status" value="1"/>
</dbReference>
<dbReference type="Gene3D" id="3.40.50.1000">
    <property type="entry name" value="HAD superfamily/HAD-like"/>
    <property type="match status" value="1"/>
</dbReference>
<dbReference type="PROSITE" id="PS01228">
    <property type="entry name" value="COF_1"/>
    <property type="match status" value="1"/>
</dbReference>
<dbReference type="NCBIfam" id="TIGR01509">
    <property type="entry name" value="HAD-SF-IA-v3"/>
    <property type="match status" value="1"/>
</dbReference>
<dbReference type="SUPFAM" id="SSF56784">
    <property type="entry name" value="HAD-like"/>
    <property type="match status" value="1"/>
</dbReference>
<evidence type="ECO:0000313" key="1">
    <source>
        <dbReference type="EMBL" id="MBL0372349.1"/>
    </source>
</evidence>
<dbReference type="GO" id="GO:0050308">
    <property type="term" value="F:sugar-phosphatase activity"/>
    <property type="evidence" value="ECO:0007669"/>
    <property type="project" value="TreeGrafter"/>
</dbReference>
<dbReference type="EMBL" id="JAEQNC010000005">
    <property type="protein sequence ID" value="MBL0372349.1"/>
    <property type="molecule type" value="Genomic_DNA"/>
</dbReference>